<evidence type="ECO:0000313" key="2">
    <source>
        <dbReference type="Proteomes" id="UP000238217"/>
    </source>
</evidence>
<proteinExistence type="predicted"/>
<name>A0A2T0YAK1_9MICC</name>
<dbReference type="EMBL" id="PVTY01000033">
    <property type="protein sequence ID" value="PRZ11736.1"/>
    <property type="molecule type" value="Genomic_DNA"/>
</dbReference>
<gene>
    <name evidence="1" type="ORF">BCL67_1335</name>
</gene>
<reference evidence="1 2" key="1">
    <citation type="submission" date="2018-03" db="EMBL/GenBank/DDBJ databases">
        <title>Comparative analysis of microorganisms from saline springs in Andes Mountain Range, Colombia.</title>
        <authorList>
            <person name="Rubin E."/>
        </authorList>
    </citation>
    <scope>NUCLEOTIDE SEQUENCE [LARGE SCALE GENOMIC DNA]</scope>
    <source>
        <strain evidence="1 2">CG 35</strain>
    </source>
</reference>
<sequence>MSRDTYNSWKALASALKEAAKKDSTTSVDASD</sequence>
<dbReference type="Proteomes" id="UP000238217">
    <property type="component" value="Unassembled WGS sequence"/>
</dbReference>
<organism evidence="1 2">
    <name type="scientific">Nesterenkonia sandarakina</name>
    <dbReference type="NCBI Taxonomy" id="272918"/>
    <lineage>
        <taxon>Bacteria</taxon>
        <taxon>Bacillati</taxon>
        <taxon>Actinomycetota</taxon>
        <taxon>Actinomycetes</taxon>
        <taxon>Micrococcales</taxon>
        <taxon>Micrococcaceae</taxon>
        <taxon>Nesterenkonia</taxon>
    </lineage>
</organism>
<comment type="caution">
    <text evidence="1">The sequence shown here is derived from an EMBL/GenBank/DDBJ whole genome shotgun (WGS) entry which is preliminary data.</text>
</comment>
<evidence type="ECO:0000313" key="1">
    <source>
        <dbReference type="EMBL" id="PRZ11736.1"/>
    </source>
</evidence>
<accession>A0A2T0YAK1</accession>
<protein>
    <submittedName>
        <fullName evidence="1">Uncharacterized protein</fullName>
    </submittedName>
</protein>
<dbReference type="AlphaFoldDB" id="A0A2T0YAK1"/>
<keyword evidence="2" id="KW-1185">Reference proteome</keyword>